<gene>
    <name evidence="1" type="ORF">I5E68_05345</name>
</gene>
<dbReference type="AlphaFoldDB" id="A0A931HBF0"/>
<evidence type="ECO:0000313" key="1">
    <source>
        <dbReference type="EMBL" id="MBH0112379.1"/>
    </source>
</evidence>
<organism evidence="1 2">
    <name type="scientific">Novosphingobium aureum</name>
    <dbReference type="NCBI Taxonomy" id="2792964"/>
    <lineage>
        <taxon>Bacteria</taxon>
        <taxon>Pseudomonadati</taxon>
        <taxon>Pseudomonadota</taxon>
        <taxon>Alphaproteobacteria</taxon>
        <taxon>Sphingomonadales</taxon>
        <taxon>Sphingomonadaceae</taxon>
        <taxon>Novosphingobium</taxon>
    </lineage>
</organism>
<protein>
    <submittedName>
        <fullName evidence="1">SIR2 family protein</fullName>
    </submittedName>
</protein>
<dbReference type="Proteomes" id="UP000617634">
    <property type="component" value="Unassembled WGS sequence"/>
</dbReference>
<name>A0A931HBF0_9SPHN</name>
<evidence type="ECO:0000313" key="2">
    <source>
        <dbReference type="Proteomes" id="UP000617634"/>
    </source>
</evidence>
<keyword evidence="2" id="KW-1185">Reference proteome</keyword>
<dbReference type="InterPro" id="IPR029035">
    <property type="entry name" value="DHS-like_NAD/FAD-binding_dom"/>
</dbReference>
<sequence>MPTIQIDPIDSLSLTLHHSPGVQALLLGSGISRSAGVPTGWEITLDLIRRLGSVQGVSDQQDWTAWYRETYKKEPSYSEILDAVAAAPAERRSVIHAYIEAQDGDDPRQPTAAHRAIANLVALGSIRVVLTTNFDRLLENALRDVGIEPTVIGSDDAILGATPLVHSRCTIIKLHGDYMDARIKNTQDELKTYSPAMDALVDRVLDEYGLIIAGWSGDWDTALRAAIMRTPSRRFPFYWASRGALSQLGNDLLNQRAGKLIPITDADSFFMQLRTKVEALAAMNRVHPESIALLVAEGKKLCRDDRYSAEWSDLLAHEVSRFSDWVRSPEFFQGSPDNASINDLVKRIVAKSEGLRRLVMIGARWGTDEAFRTMLRAIVAITFRDMDGSGFTYVISLRLLGASLCFHWGVAASLLRADAYDRAYRLMHLIISAKYEQGLPAVTRLPLAALSSVEWKFLDGLERRHTPHSDYFSEIFLNEAKDIVVGPNEADAVWDDSEFLIAAESGYQRLLTKEDKDLWFWVPFGRFVWRRESGTSISQRMDYLRGLSDTSPELKAGLFGGSMDGLNKTLPKLTKFFEEEGSRYSW</sequence>
<dbReference type="EMBL" id="JADZGI010000001">
    <property type="protein sequence ID" value="MBH0112379.1"/>
    <property type="molecule type" value="Genomic_DNA"/>
</dbReference>
<proteinExistence type="predicted"/>
<reference evidence="1" key="1">
    <citation type="submission" date="2020-11" db="EMBL/GenBank/DDBJ databases">
        <title>Novosphingobium aureum sp. nov., a marine bacterium isolated from sediment of a salt flat.</title>
        <authorList>
            <person name="Yoo Y."/>
            <person name="Kim J.-J."/>
        </authorList>
    </citation>
    <scope>NUCLEOTIDE SEQUENCE</scope>
    <source>
        <strain evidence="1">YJ-S2-02</strain>
    </source>
</reference>
<accession>A0A931HBF0</accession>
<comment type="caution">
    <text evidence="1">The sequence shown here is derived from an EMBL/GenBank/DDBJ whole genome shotgun (WGS) entry which is preliminary data.</text>
</comment>
<dbReference type="SUPFAM" id="SSF52467">
    <property type="entry name" value="DHS-like NAD/FAD-binding domain"/>
    <property type="match status" value="1"/>
</dbReference>
<dbReference type="Pfam" id="PF13289">
    <property type="entry name" value="SIR2_2"/>
    <property type="match status" value="1"/>
</dbReference>
<dbReference type="Gene3D" id="3.40.50.1220">
    <property type="entry name" value="TPP-binding domain"/>
    <property type="match status" value="1"/>
</dbReference>
<dbReference type="RefSeq" id="WP_197161649.1">
    <property type="nucleotide sequence ID" value="NZ_JADZGI010000001.1"/>
</dbReference>